<reference evidence="2" key="1">
    <citation type="journal article" date="2020" name="Stud. Mycol.">
        <title>101 Dothideomycetes genomes: a test case for predicting lifestyles and emergence of pathogens.</title>
        <authorList>
            <person name="Haridas S."/>
            <person name="Albert R."/>
            <person name="Binder M."/>
            <person name="Bloem J."/>
            <person name="Labutti K."/>
            <person name="Salamov A."/>
            <person name="Andreopoulos B."/>
            <person name="Baker S."/>
            <person name="Barry K."/>
            <person name="Bills G."/>
            <person name="Bluhm B."/>
            <person name="Cannon C."/>
            <person name="Castanera R."/>
            <person name="Culley D."/>
            <person name="Daum C."/>
            <person name="Ezra D."/>
            <person name="Gonzalez J."/>
            <person name="Henrissat B."/>
            <person name="Kuo A."/>
            <person name="Liang C."/>
            <person name="Lipzen A."/>
            <person name="Lutzoni F."/>
            <person name="Magnuson J."/>
            <person name="Mondo S."/>
            <person name="Nolan M."/>
            <person name="Ohm R."/>
            <person name="Pangilinan J."/>
            <person name="Park H.-J."/>
            <person name="Ramirez L."/>
            <person name="Alfaro M."/>
            <person name="Sun H."/>
            <person name="Tritt A."/>
            <person name="Yoshinaga Y."/>
            <person name="Zwiers L.-H."/>
            <person name="Turgeon B."/>
            <person name="Goodwin S."/>
            <person name="Spatafora J."/>
            <person name="Crous P."/>
            <person name="Grigoriev I."/>
        </authorList>
    </citation>
    <scope>NUCLEOTIDE SEQUENCE</scope>
    <source>
        <strain evidence="2">CBS 107.79</strain>
    </source>
</reference>
<dbReference type="AlphaFoldDB" id="A0A6A5VC15"/>
<accession>A0A6A5VC15</accession>
<evidence type="ECO:0000313" key="3">
    <source>
        <dbReference type="Proteomes" id="UP000800036"/>
    </source>
</evidence>
<keyword evidence="3" id="KW-1185">Reference proteome</keyword>
<protein>
    <submittedName>
        <fullName evidence="2">Uncharacterized protein</fullName>
    </submittedName>
</protein>
<dbReference type="OrthoDB" id="3795376at2759"/>
<dbReference type="EMBL" id="ML976673">
    <property type="protein sequence ID" value="KAF1974684.1"/>
    <property type="molecule type" value="Genomic_DNA"/>
</dbReference>
<dbReference type="Proteomes" id="UP000800036">
    <property type="component" value="Unassembled WGS sequence"/>
</dbReference>
<evidence type="ECO:0000256" key="1">
    <source>
        <dbReference type="SAM" id="SignalP"/>
    </source>
</evidence>
<evidence type="ECO:0000313" key="2">
    <source>
        <dbReference type="EMBL" id="KAF1974684.1"/>
    </source>
</evidence>
<feature type="chain" id="PRO_5025501178" evidence="1">
    <location>
        <begin position="20"/>
        <end position="179"/>
    </location>
</feature>
<organism evidence="2 3">
    <name type="scientific">Bimuria novae-zelandiae CBS 107.79</name>
    <dbReference type="NCBI Taxonomy" id="1447943"/>
    <lineage>
        <taxon>Eukaryota</taxon>
        <taxon>Fungi</taxon>
        <taxon>Dikarya</taxon>
        <taxon>Ascomycota</taxon>
        <taxon>Pezizomycotina</taxon>
        <taxon>Dothideomycetes</taxon>
        <taxon>Pleosporomycetidae</taxon>
        <taxon>Pleosporales</taxon>
        <taxon>Massarineae</taxon>
        <taxon>Didymosphaeriaceae</taxon>
        <taxon>Bimuria</taxon>
    </lineage>
</organism>
<gene>
    <name evidence="2" type="ORF">BU23DRAFT_567090</name>
</gene>
<proteinExistence type="predicted"/>
<feature type="signal peptide" evidence="1">
    <location>
        <begin position="1"/>
        <end position="19"/>
    </location>
</feature>
<keyword evidence="1" id="KW-0732">Signal</keyword>
<name>A0A6A5VC15_9PLEO</name>
<sequence>MHFPKLLSLTSLLGTGVTAISWATIGTSNCVLDFRAVMRSGNITSQDGCQKRFPDEKGVTLQVEDDNLRDQSNFVVFFADEDCDPGQMLGQTDAGCSGKVGAADWNSFEVWDMCEDNPMCDFGLGDGLFDLEPLDPSETEIPVATGGAGTELPIATGTAIGGLGTELPTATDVIVPLVT</sequence>